<evidence type="ECO:0000256" key="6">
    <source>
        <dbReference type="ARBA" id="ARBA00022989"/>
    </source>
</evidence>
<feature type="transmembrane region" description="Helical" evidence="9">
    <location>
        <begin position="129"/>
        <end position="160"/>
    </location>
</feature>
<evidence type="ECO:0000313" key="12">
    <source>
        <dbReference type="Proteomes" id="UP000050272"/>
    </source>
</evidence>
<feature type="transmembrane region" description="Helical" evidence="9">
    <location>
        <begin position="181"/>
        <end position="201"/>
    </location>
</feature>
<dbReference type="NCBIfam" id="TIGR00785">
    <property type="entry name" value="dass"/>
    <property type="match status" value="1"/>
</dbReference>
<sequence length="481" mass="52796">MEGCFIAYQKVNITGLWLGPCLFLILMLFIPETELAYAPKVVLAVTAWTAAWWVTEALPIPATSLLPIILLPTLGGLPMDAAARSYGDPIVFMYMGGFMIAIAIEKWHLHRRMALHILSFIGTRSDRIVLGIMVSTAFLSLWISNAATALMMLPVALAIIKEVKANQILTGLSLEKFSKSILLSVAYSASIGGLATLVGTVPNAVFAAMSKKLLDREIMFFEWFLFGFPVTVVMLFLLYLYLTKIQFRVEQQGDMTAHFIQKDLKDLGKIKQEEKWVLAVFLMTACLWIFKSFLFGGIYVSDTSIAIFGAILLFLIPSTTGERILEWPDMKQLPWGMLLLFGGGLSLATGFAETDLTGWMGEKLQLLNGLSYLMIVVILTAAVLFMTEFMSNTAVANMVIPITVGLGLAIGIEPYGLMAAAALASSCAFMLPISTPPNAAVFSADMLKISDMVRAGFWLNIMSIVAIVLAVYFWLPIVLKS</sequence>
<evidence type="ECO:0000313" key="10">
    <source>
        <dbReference type="EMBL" id="KPN12626.1"/>
    </source>
</evidence>
<evidence type="ECO:0000256" key="8">
    <source>
        <dbReference type="ARBA" id="ARBA00031174"/>
    </source>
</evidence>
<evidence type="ECO:0000313" key="13">
    <source>
        <dbReference type="Proteomes" id="UP000676804"/>
    </source>
</evidence>
<comment type="similarity">
    <text evidence="2">Belongs to the SLC13A/DASS transporter (TC 2.A.47) family. NADC subfamily.</text>
</comment>
<evidence type="ECO:0000256" key="2">
    <source>
        <dbReference type="ARBA" id="ARBA00006772"/>
    </source>
</evidence>
<dbReference type="Pfam" id="PF00939">
    <property type="entry name" value="Na_sulph_symp"/>
    <property type="match status" value="1"/>
</dbReference>
<organism evidence="11 13">
    <name type="scientific">Bacillus australimaris</name>
    <dbReference type="NCBI Taxonomy" id="1326968"/>
    <lineage>
        <taxon>Bacteria</taxon>
        <taxon>Bacillati</taxon>
        <taxon>Bacillota</taxon>
        <taxon>Bacilli</taxon>
        <taxon>Bacillales</taxon>
        <taxon>Bacillaceae</taxon>
        <taxon>Bacillus</taxon>
    </lineage>
</organism>
<dbReference type="RefSeq" id="WP_060700132.1">
    <property type="nucleotide sequence ID" value="NZ_JAGQFH010000031.1"/>
</dbReference>
<reference evidence="11 13" key="2">
    <citation type="submission" date="2021-04" db="EMBL/GenBank/DDBJ databases">
        <title>Isolation of newly marine bacteria for enzymatic activity.</title>
        <authorList>
            <person name="Hadi W.A.M."/>
            <person name="Nair A.J.J."/>
            <person name="Edwin B.T."/>
        </authorList>
    </citation>
    <scope>NUCLEOTIDE SEQUENCE [LARGE SCALE GENOMIC DNA]</scope>
    <source>
        <strain evidence="11 13">B28A</strain>
    </source>
</reference>
<accession>A0ABD4QPR3</accession>
<comment type="caution">
    <text evidence="11">The sequence shown here is derived from an EMBL/GenBank/DDBJ whole genome shotgun (WGS) entry which is preliminary data.</text>
</comment>
<dbReference type="AlphaFoldDB" id="A0ABD4QPR3"/>
<dbReference type="PANTHER" id="PTHR10283:SF82">
    <property type="entry name" value="SOLUTE CARRIER FAMILY 13 MEMBER 2"/>
    <property type="match status" value="1"/>
</dbReference>
<dbReference type="CDD" id="cd01115">
    <property type="entry name" value="SLC13_permease"/>
    <property type="match status" value="1"/>
</dbReference>
<keyword evidence="12" id="KW-1185">Reference proteome</keyword>
<keyword evidence="6 9" id="KW-1133">Transmembrane helix</keyword>
<feature type="transmembrane region" description="Helical" evidence="9">
    <location>
        <begin position="91"/>
        <end position="109"/>
    </location>
</feature>
<dbReference type="GO" id="GO:0016020">
    <property type="term" value="C:membrane"/>
    <property type="evidence" value="ECO:0007669"/>
    <property type="project" value="UniProtKB-SubCell"/>
</dbReference>
<evidence type="ECO:0000256" key="9">
    <source>
        <dbReference type="SAM" id="Phobius"/>
    </source>
</evidence>
<dbReference type="GO" id="GO:0008514">
    <property type="term" value="F:organic anion transmembrane transporter activity"/>
    <property type="evidence" value="ECO:0007669"/>
    <property type="project" value="UniProtKB-ARBA"/>
</dbReference>
<dbReference type="Proteomes" id="UP000676804">
    <property type="component" value="Unassembled WGS sequence"/>
</dbReference>
<dbReference type="EMBL" id="LGYN01000031">
    <property type="protein sequence ID" value="KPN12626.1"/>
    <property type="molecule type" value="Genomic_DNA"/>
</dbReference>
<evidence type="ECO:0000256" key="1">
    <source>
        <dbReference type="ARBA" id="ARBA00004141"/>
    </source>
</evidence>
<dbReference type="EMBL" id="JAGQFH010000031">
    <property type="protein sequence ID" value="MBR8691779.1"/>
    <property type="molecule type" value="Genomic_DNA"/>
</dbReference>
<keyword evidence="5" id="KW-0813">Transport</keyword>
<feature type="transmembrane region" description="Helical" evidence="9">
    <location>
        <begin position="364"/>
        <end position="387"/>
    </location>
</feature>
<feature type="transmembrane region" description="Helical" evidence="9">
    <location>
        <begin position="455"/>
        <end position="475"/>
    </location>
</feature>
<dbReference type="GO" id="GO:1905039">
    <property type="term" value="P:carboxylic acid transmembrane transport"/>
    <property type="evidence" value="ECO:0007669"/>
    <property type="project" value="UniProtKB-ARBA"/>
</dbReference>
<dbReference type="Proteomes" id="UP000050272">
    <property type="component" value="Unassembled WGS sequence"/>
</dbReference>
<keyword evidence="4 9" id="KW-0812">Transmembrane</keyword>
<feature type="transmembrane region" description="Helical" evidence="9">
    <location>
        <begin position="12"/>
        <end position="30"/>
    </location>
</feature>
<name>A0ABD4QPR3_9BACI</name>
<feature type="transmembrane region" description="Helical" evidence="9">
    <location>
        <begin position="276"/>
        <end position="299"/>
    </location>
</feature>
<evidence type="ECO:0000256" key="7">
    <source>
        <dbReference type="ARBA" id="ARBA00023136"/>
    </source>
</evidence>
<gene>
    <name evidence="10" type="ORF">AKG37_15915</name>
    <name evidence="11" type="ORF">KCQ59_18485</name>
</gene>
<proteinExistence type="inferred from homology"/>
<feature type="transmembrane region" description="Helical" evidence="9">
    <location>
        <begin position="305"/>
        <end position="321"/>
    </location>
</feature>
<evidence type="ECO:0000313" key="11">
    <source>
        <dbReference type="EMBL" id="MBR8691779.1"/>
    </source>
</evidence>
<feature type="transmembrane region" description="Helical" evidence="9">
    <location>
        <begin position="394"/>
        <end position="412"/>
    </location>
</feature>
<feature type="transmembrane region" description="Helical" evidence="9">
    <location>
        <begin position="418"/>
        <end position="434"/>
    </location>
</feature>
<feature type="transmembrane region" description="Helical" evidence="9">
    <location>
        <begin position="221"/>
        <end position="242"/>
    </location>
</feature>
<feature type="transmembrane region" description="Helical" evidence="9">
    <location>
        <begin position="60"/>
        <end position="79"/>
    </location>
</feature>
<evidence type="ECO:0000256" key="4">
    <source>
        <dbReference type="ARBA" id="ARBA00022692"/>
    </source>
</evidence>
<dbReference type="PANTHER" id="PTHR10283">
    <property type="entry name" value="SOLUTE CARRIER FAMILY 13 MEMBER"/>
    <property type="match status" value="1"/>
</dbReference>
<keyword evidence="5" id="KW-0769">Symport</keyword>
<comment type="subcellular location">
    <subcellularLocation>
        <location evidence="1">Membrane</location>
        <topology evidence="1">Multi-pass membrane protein</topology>
    </subcellularLocation>
</comment>
<dbReference type="GO" id="GO:0015293">
    <property type="term" value="F:symporter activity"/>
    <property type="evidence" value="ECO:0007669"/>
    <property type="project" value="UniProtKB-KW"/>
</dbReference>
<dbReference type="InterPro" id="IPR001898">
    <property type="entry name" value="SLC13A/DASS"/>
</dbReference>
<protein>
    <recommendedName>
        <fullName evidence="3">Sodium-dependent dicarboxylate transporter SdcS</fullName>
    </recommendedName>
    <alternativeName>
        <fullName evidence="8">Na(+)/dicarboxylate symporter</fullName>
    </alternativeName>
</protein>
<reference evidence="10 12" key="1">
    <citation type="submission" date="2015-07" db="EMBL/GenBank/DDBJ databases">
        <title>Bacillus zhangzhouensis sp. nov. and Bacillus nanhaiticus sp. nov.</title>
        <authorList>
            <person name="Liu Y."/>
            <person name="Lai Q."/>
            <person name="Shao Z."/>
        </authorList>
    </citation>
    <scope>NUCLEOTIDE SEQUENCE [LARGE SCALE GENOMIC DNA]</scope>
    <source>
        <strain evidence="10 12">NH7I_1</strain>
    </source>
</reference>
<evidence type="ECO:0000256" key="3">
    <source>
        <dbReference type="ARBA" id="ARBA00020150"/>
    </source>
</evidence>
<keyword evidence="7 9" id="KW-0472">Membrane</keyword>
<feature type="transmembrane region" description="Helical" evidence="9">
    <location>
        <begin position="333"/>
        <end position="352"/>
    </location>
</feature>
<evidence type="ECO:0000256" key="5">
    <source>
        <dbReference type="ARBA" id="ARBA00022847"/>
    </source>
</evidence>